<sequence>MAFWGVQPWVTRKGSWQVMINLLCSWCNLPFNGLSQIIVVALGHRRLLLCSPRERKPNFRPKHWRYTLSNKPLQSDCVSQSRQL</sequence>
<proteinExistence type="predicted"/>
<organism evidence="1">
    <name type="scientific">Rhizophora mucronata</name>
    <name type="common">Asiatic mangrove</name>
    <dbReference type="NCBI Taxonomy" id="61149"/>
    <lineage>
        <taxon>Eukaryota</taxon>
        <taxon>Viridiplantae</taxon>
        <taxon>Streptophyta</taxon>
        <taxon>Embryophyta</taxon>
        <taxon>Tracheophyta</taxon>
        <taxon>Spermatophyta</taxon>
        <taxon>Magnoliopsida</taxon>
        <taxon>eudicotyledons</taxon>
        <taxon>Gunneridae</taxon>
        <taxon>Pentapetalae</taxon>
        <taxon>rosids</taxon>
        <taxon>fabids</taxon>
        <taxon>Malpighiales</taxon>
        <taxon>Rhizophoraceae</taxon>
        <taxon>Rhizophora</taxon>
    </lineage>
</organism>
<reference evidence="1" key="1">
    <citation type="submission" date="2018-02" db="EMBL/GenBank/DDBJ databases">
        <title>Rhizophora mucronata_Transcriptome.</title>
        <authorList>
            <person name="Meera S.P."/>
            <person name="Sreeshan A."/>
            <person name="Augustine A."/>
        </authorList>
    </citation>
    <scope>NUCLEOTIDE SEQUENCE</scope>
    <source>
        <tissue evidence="1">Leaf</tissue>
    </source>
</reference>
<dbReference type="AlphaFoldDB" id="A0A2P2LP92"/>
<dbReference type="EMBL" id="GGEC01039313">
    <property type="protein sequence ID" value="MBX19797.1"/>
    <property type="molecule type" value="Transcribed_RNA"/>
</dbReference>
<evidence type="ECO:0000313" key="1">
    <source>
        <dbReference type="EMBL" id="MBX19797.1"/>
    </source>
</evidence>
<protein>
    <submittedName>
        <fullName evidence="1">Uncharacterized protein</fullName>
    </submittedName>
</protein>
<accession>A0A2P2LP92</accession>
<name>A0A2P2LP92_RHIMU</name>